<gene>
    <name evidence="13" type="primary">ura4</name>
    <name evidence="12" type="ORF">SJAG_03164</name>
</gene>
<dbReference type="PROSITE" id="PS00156">
    <property type="entry name" value="OMPDECASE"/>
    <property type="match status" value="1"/>
</dbReference>
<proteinExistence type="inferred from homology"/>
<evidence type="ECO:0000313" key="13">
    <source>
        <dbReference type="JaponicusDB" id="SJAG_03164"/>
    </source>
</evidence>
<dbReference type="GeneID" id="7048510"/>
<feature type="binding site" evidence="9">
    <location>
        <position position="233"/>
    </location>
    <ligand>
        <name>substrate</name>
    </ligand>
</feature>
<feature type="domain" description="Orotidine 5'-phosphate decarboxylase" evidence="11">
    <location>
        <begin position="34"/>
        <end position="246"/>
    </location>
</feature>
<dbReference type="SMART" id="SM00934">
    <property type="entry name" value="OMPdecase"/>
    <property type="match status" value="1"/>
</dbReference>
<evidence type="ECO:0000256" key="9">
    <source>
        <dbReference type="PIRSR" id="PIRSR614732-2"/>
    </source>
</evidence>
<evidence type="ECO:0000256" key="3">
    <source>
        <dbReference type="ARBA" id="ARBA00012321"/>
    </source>
</evidence>
<keyword evidence="5 10" id="KW-0210">Decarboxylase</keyword>
<dbReference type="OrthoDB" id="10263753at2759"/>
<dbReference type="RefSeq" id="XP_002174330.1">
    <property type="nucleotide sequence ID" value="XM_002174294.2"/>
</dbReference>
<accession>B6K3I0</accession>
<dbReference type="JaponicusDB" id="SJAG_03164">
    <property type="gene designation" value="ura4"/>
</dbReference>
<comment type="catalytic activity">
    <reaction evidence="10">
        <text>orotidine 5'-phosphate + H(+) = UMP + CO2</text>
        <dbReference type="Rhea" id="RHEA:11596"/>
        <dbReference type="ChEBI" id="CHEBI:15378"/>
        <dbReference type="ChEBI" id="CHEBI:16526"/>
        <dbReference type="ChEBI" id="CHEBI:57538"/>
        <dbReference type="ChEBI" id="CHEBI:57865"/>
        <dbReference type="EC" id="4.1.1.23"/>
    </reaction>
</comment>
<evidence type="ECO:0000256" key="6">
    <source>
        <dbReference type="ARBA" id="ARBA00022975"/>
    </source>
</evidence>
<dbReference type="EMBL" id="KE651167">
    <property type="protein sequence ID" value="EEB08037.1"/>
    <property type="molecule type" value="Genomic_DNA"/>
</dbReference>
<dbReference type="VEuPathDB" id="FungiDB:SJAG_03164"/>
<feature type="binding site" evidence="9">
    <location>
        <position position="40"/>
    </location>
    <ligand>
        <name>substrate</name>
    </ligand>
</feature>
<dbReference type="AlphaFoldDB" id="B6K3I0"/>
<dbReference type="GO" id="GO:0004590">
    <property type="term" value="F:orotidine-5'-phosphate decarboxylase activity"/>
    <property type="evidence" value="ECO:0000318"/>
    <property type="project" value="GO_Central"/>
</dbReference>
<evidence type="ECO:0000259" key="11">
    <source>
        <dbReference type="SMART" id="SM00934"/>
    </source>
</evidence>
<dbReference type="PANTHER" id="PTHR19278">
    <property type="entry name" value="OROTATE PHOSPHORIBOSYLTRANSFERASE"/>
    <property type="match status" value="1"/>
</dbReference>
<dbReference type="CDD" id="cd04725">
    <property type="entry name" value="OMP_decarboxylase_like"/>
    <property type="match status" value="1"/>
</dbReference>
<evidence type="ECO:0000256" key="4">
    <source>
        <dbReference type="ARBA" id="ARBA00021923"/>
    </source>
</evidence>
<organism evidence="12 14">
    <name type="scientific">Schizosaccharomyces japonicus (strain yFS275 / FY16936)</name>
    <name type="common">Fission yeast</name>
    <dbReference type="NCBI Taxonomy" id="402676"/>
    <lineage>
        <taxon>Eukaryota</taxon>
        <taxon>Fungi</taxon>
        <taxon>Dikarya</taxon>
        <taxon>Ascomycota</taxon>
        <taxon>Taphrinomycotina</taxon>
        <taxon>Schizosaccharomycetes</taxon>
        <taxon>Schizosaccharomycetales</taxon>
        <taxon>Schizosaccharomycetaceae</taxon>
        <taxon>Schizosaccharomyces</taxon>
    </lineage>
</organism>
<evidence type="ECO:0000256" key="10">
    <source>
        <dbReference type="RuleBase" id="RU000512"/>
    </source>
</evidence>
<dbReference type="HOGENOM" id="CLU_030821_0_0_1"/>
<evidence type="ECO:0000313" key="14">
    <source>
        <dbReference type="Proteomes" id="UP000001744"/>
    </source>
</evidence>
<evidence type="ECO:0000256" key="1">
    <source>
        <dbReference type="ARBA" id="ARBA00004861"/>
    </source>
</evidence>
<sequence length="264" mass="29187">MSDIALKTYTERANVHPNAVAKKLLRLMDEKKSNLSVAVDLTKKNQVLELVDKIGPSICLLKTHIDIVEDFDADMVQQLVALAEKHKFLIFEDRKFADIGNTVKLQYSAGVYKIASWADITNCHTVPGEGIISGLKEVGLPLGRGLLLLAEMSSKGTLATGSYTQATLELAEKHNDFCMGFIARRRFPGLKSDFIHMTPGVGLDVKGDGLGQQYRTPEEVICESQSDIIIVGRGVYGSGRDAAQEAERYRKAGWEAYQRRISKQ</sequence>
<evidence type="ECO:0000256" key="5">
    <source>
        <dbReference type="ARBA" id="ARBA00022793"/>
    </source>
</evidence>
<comment type="pathway">
    <text evidence="1 10">Pyrimidine metabolism; UMP biosynthesis via de novo pathway; UMP from orotate: step 2/2.</text>
</comment>
<protein>
    <recommendedName>
        <fullName evidence="4 10">Orotidine 5'-phosphate decarboxylase</fullName>
        <ecNumber evidence="3 10">4.1.1.23</ecNumber>
    </recommendedName>
</protein>
<dbReference type="SUPFAM" id="SSF51366">
    <property type="entry name" value="Ribulose-phoshate binding barrel"/>
    <property type="match status" value="1"/>
</dbReference>
<feature type="binding site" evidence="9">
    <location>
        <position position="62"/>
    </location>
    <ligand>
        <name>substrate</name>
    </ligand>
</feature>
<keyword evidence="6 10" id="KW-0665">Pyrimidine biosynthesis</keyword>
<dbReference type="Proteomes" id="UP000001744">
    <property type="component" value="Unassembled WGS sequence"/>
</dbReference>
<dbReference type="UniPathway" id="UPA00070">
    <property type="reaction ID" value="UER00120"/>
</dbReference>
<evidence type="ECO:0000256" key="8">
    <source>
        <dbReference type="PIRSR" id="PIRSR614732-1"/>
    </source>
</evidence>
<dbReference type="GO" id="GO:0140453">
    <property type="term" value="C:protein aggregate center"/>
    <property type="evidence" value="ECO:0007669"/>
    <property type="project" value="EnsemblFungi"/>
</dbReference>
<dbReference type="InterPro" id="IPR001754">
    <property type="entry name" value="OMPdeCOase_dom"/>
</dbReference>
<dbReference type="GO" id="GO:0005829">
    <property type="term" value="C:cytosol"/>
    <property type="evidence" value="ECO:0000318"/>
    <property type="project" value="GO_Central"/>
</dbReference>
<feature type="active site" description="For OMPdecase activity" evidence="8">
    <location>
        <position position="95"/>
    </location>
</feature>
<dbReference type="STRING" id="402676.B6K3I0"/>
<dbReference type="EC" id="4.1.1.23" evidence="3 10"/>
<comment type="similarity">
    <text evidence="2 10">Belongs to the OMP decarboxylase family.</text>
</comment>
<feature type="binding site" evidence="9">
    <location>
        <position position="153"/>
    </location>
    <ligand>
        <name>substrate</name>
    </ligand>
</feature>
<feature type="active site" description="For OMPdecase activity" evidence="8">
    <location>
        <position position="93"/>
    </location>
</feature>
<dbReference type="PANTHER" id="PTHR19278:SF9">
    <property type="entry name" value="URIDINE 5'-MONOPHOSPHATE SYNTHASE"/>
    <property type="match status" value="1"/>
</dbReference>
<dbReference type="Pfam" id="PF00215">
    <property type="entry name" value="OMPdecase"/>
    <property type="match status" value="1"/>
</dbReference>
<reference evidence="12 14" key="1">
    <citation type="journal article" date="2011" name="Science">
        <title>Comparative functional genomics of the fission yeasts.</title>
        <authorList>
            <person name="Rhind N."/>
            <person name="Chen Z."/>
            <person name="Yassour M."/>
            <person name="Thompson D.A."/>
            <person name="Haas B.J."/>
            <person name="Habib N."/>
            <person name="Wapinski I."/>
            <person name="Roy S."/>
            <person name="Lin M.F."/>
            <person name="Heiman D.I."/>
            <person name="Young S.K."/>
            <person name="Furuya K."/>
            <person name="Guo Y."/>
            <person name="Pidoux A."/>
            <person name="Chen H.M."/>
            <person name="Robbertse B."/>
            <person name="Goldberg J.M."/>
            <person name="Aoki K."/>
            <person name="Bayne E.H."/>
            <person name="Berlin A.M."/>
            <person name="Desjardins C.A."/>
            <person name="Dobbs E."/>
            <person name="Dukaj L."/>
            <person name="Fan L."/>
            <person name="FitzGerald M.G."/>
            <person name="French C."/>
            <person name="Gujja S."/>
            <person name="Hansen K."/>
            <person name="Keifenheim D."/>
            <person name="Levin J.Z."/>
            <person name="Mosher R.A."/>
            <person name="Mueller C.A."/>
            <person name="Pfiffner J."/>
            <person name="Priest M."/>
            <person name="Russ C."/>
            <person name="Smialowska A."/>
            <person name="Swoboda P."/>
            <person name="Sykes S.M."/>
            <person name="Vaughn M."/>
            <person name="Vengrova S."/>
            <person name="Yoder R."/>
            <person name="Zeng Q."/>
            <person name="Allshire R."/>
            <person name="Baulcombe D."/>
            <person name="Birren B.W."/>
            <person name="Brown W."/>
            <person name="Ekwall K."/>
            <person name="Kellis M."/>
            <person name="Leatherwood J."/>
            <person name="Levin H."/>
            <person name="Margalit H."/>
            <person name="Martienssen R."/>
            <person name="Nieduszynski C.A."/>
            <person name="Spatafora J.W."/>
            <person name="Friedman N."/>
            <person name="Dalgaard J.Z."/>
            <person name="Baumann P."/>
            <person name="Niki H."/>
            <person name="Regev A."/>
            <person name="Nusbaum C."/>
        </authorList>
    </citation>
    <scope>NUCLEOTIDE SEQUENCE [LARGE SCALE GENOMIC DNA]</scope>
    <source>
        <strain evidence="14">yFS275 / FY16936</strain>
    </source>
</reference>
<dbReference type="NCBIfam" id="TIGR01740">
    <property type="entry name" value="pyrF"/>
    <property type="match status" value="1"/>
</dbReference>
<dbReference type="InterPro" id="IPR014732">
    <property type="entry name" value="OMPdecase"/>
</dbReference>
<keyword evidence="14" id="KW-1185">Reference proteome</keyword>
<name>B6K3I0_SCHJY</name>
<evidence type="ECO:0000256" key="7">
    <source>
        <dbReference type="ARBA" id="ARBA00023239"/>
    </source>
</evidence>
<dbReference type="Gene3D" id="3.20.20.70">
    <property type="entry name" value="Aldolase class I"/>
    <property type="match status" value="1"/>
</dbReference>
<keyword evidence="7 10" id="KW-0456">Lyase</keyword>
<feature type="binding site" evidence="9">
    <location>
        <position position="212"/>
    </location>
    <ligand>
        <name>substrate</name>
    </ligand>
</feature>
<dbReference type="OMA" id="CLIKTHI"/>
<feature type="active site" description="For OMPdecase activity" evidence="8">
    <location>
        <position position="98"/>
    </location>
</feature>
<dbReference type="GO" id="GO:0044205">
    <property type="term" value="P:'de novo' UMP biosynthetic process"/>
    <property type="evidence" value="ECO:0007669"/>
    <property type="project" value="UniProtKB-UniPathway"/>
</dbReference>
<dbReference type="InterPro" id="IPR011060">
    <property type="entry name" value="RibuloseP-bd_barrel"/>
</dbReference>
<dbReference type="InterPro" id="IPR018089">
    <property type="entry name" value="OMPdecase_AS"/>
</dbReference>
<evidence type="ECO:0000313" key="12">
    <source>
        <dbReference type="EMBL" id="EEB08037.1"/>
    </source>
</evidence>
<dbReference type="InterPro" id="IPR013785">
    <property type="entry name" value="Aldolase_TIM"/>
</dbReference>
<feature type="binding site" evidence="9">
    <location>
        <position position="232"/>
    </location>
    <ligand>
        <name>substrate</name>
    </ligand>
</feature>
<dbReference type="eggNOG" id="KOG1377">
    <property type="taxonomic scope" value="Eukaryota"/>
</dbReference>
<evidence type="ECO:0000256" key="2">
    <source>
        <dbReference type="ARBA" id="ARBA00011018"/>
    </source>
</evidence>
<dbReference type="FunFam" id="3.20.20.70:FF:000114">
    <property type="entry name" value="Decarboxylase,orotidine phosphate"/>
    <property type="match status" value="1"/>
</dbReference>
<dbReference type="GO" id="GO:0006207">
    <property type="term" value="P:'de novo' pyrimidine nucleobase biosynthetic process"/>
    <property type="evidence" value="ECO:0000318"/>
    <property type="project" value="GO_Central"/>
</dbReference>